<feature type="region of interest" description="Disordered" evidence="9">
    <location>
        <begin position="95"/>
        <end position="142"/>
    </location>
</feature>
<keyword evidence="8" id="KW-0175">Coiled coil</keyword>
<evidence type="ECO:0000256" key="9">
    <source>
        <dbReference type="SAM" id="MobiDB-lite"/>
    </source>
</evidence>
<dbReference type="SUPFAM" id="SSF58104">
    <property type="entry name" value="Methyl-accepting chemotaxis protein (MCP) signaling domain"/>
    <property type="match status" value="1"/>
</dbReference>
<dbReference type="Pfam" id="PF00015">
    <property type="entry name" value="MCPsignal"/>
    <property type="match status" value="1"/>
</dbReference>
<proteinExistence type="inferred from homology"/>
<feature type="coiled-coil region" evidence="8">
    <location>
        <begin position="484"/>
        <end position="521"/>
    </location>
</feature>
<reference evidence="12 13" key="1">
    <citation type="submission" date="2020-08" db="EMBL/GenBank/DDBJ databases">
        <title>Genomic Encyclopedia of Type Strains, Phase IV (KMG-IV): sequencing the most valuable type-strain genomes for metagenomic binning, comparative biology and taxonomic classification.</title>
        <authorList>
            <person name="Goeker M."/>
        </authorList>
    </citation>
    <scope>NUCLEOTIDE SEQUENCE [LARGE SCALE GENOMIC DNA]</scope>
    <source>
        <strain evidence="12 13">DSM 29781</strain>
    </source>
</reference>
<evidence type="ECO:0000256" key="6">
    <source>
        <dbReference type="ARBA" id="ARBA00029447"/>
    </source>
</evidence>
<keyword evidence="4" id="KW-0472">Membrane</keyword>
<evidence type="ECO:0000256" key="5">
    <source>
        <dbReference type="ARBA" id="ARBA00023224"/>
    </source>
</evidence>
<evidence type="ECO:0000313" key="12">
    <source>
        <dbReference type="EMBL" id="MBB5273466.1"/>
    </source>
</evidence>
<dbReference type="Gene3D" id="1.10.287.950">
    <property type="entry name" value="Methyl-accepting chemotaxis protein"/>
    <property type="match status" value="1"/>
</dbReference>
<evidence type="ECO:0000256" key="8">
    <source>
        <dbReference type="SAM" id="Coils"/>
    </source>
</evidence>
<protein>
    <submittedName>
        <fullName evidence="12">Twitching motility protein PilJ</fullName>
    </submittedName>
</protein>
<dbReference type="PANTHER" id="PTHR32089">
    <property type="entry name" value="METHYL-ACCEPTING CHEMOTAXIS PROTEIN MCPB"/>
    <property type="match status" value="1"/>
</dbReference>
<keyword evidence="5 7" id="KW-0807">Transducer</keyword>
<dbReference type="InterPro" id="IPR003660">
    <property type="entry name" value="HAMP_dom"/>
</dbReference>
<evidence type="ECO:0000256" key="7">
    <source>
        <dbReference type="PROSITE-ProRule" id="PRU00284"/>
    </source>
</evidence>
<evidence type="ECO:0000256" key="2">
    <source>
        <dbReference type="ARBA" id="ARBA00022692"/>
    </source>
</evidence>
<dbReference type="GO" id="GO:0007165">
    <property type="term" value="P:signal transduction"/>
    <property type="evidence" value="ECO:0007669"/>
    <property type="project" value="UniProtKB-KW"/>
</dbReference>
<comment type="similarity">
    <text evidence="6">Belongs to the methyl-accepting chemotaxis (MCP) protein family.</text>
</comment>
<comment type="subcellular location">
    <subcellularLocation>
        <location evidence="1">Membrane</location>
        <topology evidence="1">Multi-pass membrane protein</topology>
    </subcellularLocation>
</comment>
<evidence type="ECO:0000313" key="13">
    <source>
        <dbReference type="Proteomes" id="UP000532440"/>
    </source>
</evidence>
<dbReference type="RefSeq" id="WP_183970130.1">
    <property type="nucleotide sequence ID" value="NZ_BAABEW010000020.1"/>
</dbReference>
<dbReference type="PROSITE" id="PS50111">
    <property type="entry name" value="CHEMOTAXIS_TRANSDUC_2"/>
    <property type="match status" value="1"/>
</dbReference>
<comment type="caution">
    <text evidence="12">The sequence shown here is derived from an EMBL/GenBank/DDBJ whole genome shotgun (WGS) entry which is preliminary data.</text>
</comment>
<evidence type="ECO:0000256" key="1">
    <source>
        <dbReference type="ARBA" id="ARBA00004141"/>
    </source>
</evidence>
<feature type="compositionally biased region" description="Low complexity" evidence="9">
    <location>
        <begin position="105"/>
        <end position="128"/>
    </location>
</feature>
<keyword evidence="2" id="KW-0812">Transmembrane</keyword>
<dbReference type="Pfam" id="PF13675">
    <property type="entry name" value="PilJ"/>
    <property type="match status" value="1"/>
</dbReference>
<dbReference type="AlphaFoldDB" id="A0A7W8HK03"/>
<sequence length="842" mass="87907">MKLPGFLFSSGGGGSAVADPDTAIADAFLLEPDPADLPRRGDAYGDAPDTGTFGRNSGADGGGASGDVSFGSFGGSSAGAFGGTAVAAAAGAAATSPSSWGRETSPPSGSAAFRAPSASPASAQGAARDTSRGRRSFGAGRSLGSGSGSGFWSFATRLPWIGDKPFRKQLQVLVPALAVSLAVVAAILWFDSRQAGNAALLNQIIGDALTHSQRLAKAAPGAVSGNAEAMRQLRDSRAAMSASVAMLQGAPTLGGRSADAPSVIVPDIHRLDQMWKGTDAAAGKLAQHERLLASLGAMRKAVNDSNRALLDAAQVVAAHKLQSNAPAREVSAAGDLVMLTQKIAKDVNQLVLGESVNAEAAATLGADAVFFREITANLLSGNDRLRMAPTQDPASRRALEEIRRVMERIDEPLTLMARELPRIQEAKRAEFTIFSDSESLRTHLESIQGRLQADGAARSWTNWIAALFGLVALLSSVGLVQAYLNDTGSRAEEAERQRREAERLEQEAKLANDQNQAAILRLMNELQEVADGDLTIQATVSEDITGAIADSVNYTVEELRSLVSRINATAGQVEAASSKAQEIATGLQAASEQQSLEIRDTGEAVLEMAHRIDEMALRAAESAKVARQSLRASEGGAGAVENAITGMDGIRDQIQETAKRIKRLGESSQEIGEIVELISDITEQTNVLSLNAAIQAASAGEAGRGFTVVAEEVQRLAERSAEATRQIAALIRAIQTDTQDAVAAMERSTQGVVEGTRLSDEAGRALGEIGRVSTRLAELIEGFSATASKQSASAATVAQAIQRILLVTEQTGEGTLQTAGSIRQVSELAQELKSSVSRFKVA</sequence>
<evidence type="ECO:0000259" key="11">
    <source>
        <dbReference type="PROSITE" id="PS50885"/>
    </source>
</evidence>
<organism evidence="12 13">
    <name type="scientific">Quisquiliibacterium transsilvanicum</name>
    <dbReference type="NCBI Taxonomy" id="1549638"/>
    <lineage>
        <taxon>Bacteria</taxon>
        <taxon>Pseudomonadati</taxon>
        <taxon>Pseudomonadota</taxon>
        <taxon>Betaproteobacteria</taxon>
        <taxon>Burkholderiales</taxon>
        <taxon>Burkholderiaceae</taxon>
        <taxon>Quisquiliibacterium</taxon>
    </lineage>
</organism>
<gene>
    <name evidence="12" type="ORF">HNQ70_003496</name>
</gene>
<accession>A0A7W8HK03</accession>
<dbReference type="PROSITE" id="PS50885">
    <property type="entry name" value="HAMP"/>
    <property type="match status" value="1"/>
</dbReference>
<feature type="domain" description="HAMP" evidence="11">
    <location>
        <begin position="516"/>
        <end position="564"/>
    </location>
</feature>
<dbReference type="PANTHER" id="PTHR32089:SF119">
    <property type="entry name" value="METHYL-ACCEPTING CHEMOTAXIS PROTEIN CTPL"/>
    <property type="match status" value="1"/>
</dbReference>
<keyword evidence="3" id="KW-1133">Transmembrane helix</keyword>
<dbReference type="SMART" id="SM00283">
    <property type="entry name" value="MA"/>
    <property type="match status" value="1"/>
</dbReference>
<feature type="domain" description="Methyl-accepting transducer" evidence="10">
    <location>
        <begin position="569"/>
        <end position="805"/>
    </location>
</feature>
<evidence type="ECO:0000256" key="4">
    <source>
        <dbReference type="ARBA" id="ARBA00023136"/>
    </source>
</evidence>
<keyword evidence="13" id="KW-1185">Reference proteome</keyword>
<feature type="region of interest" description="Disordered" evidence="9">
    <location>
        <begin position="32"/>
        <end position="60"/>
    </location>
</feature>
<dbReference type="GO" id="GO:0016020">
    <property type="term" value="C:membrane"/>
    <property type="evidence" value="ECO:0007669"/>
    <property type="project" value="UniProtKB-SubCell"/>
</dbReference>
<name>A0A7W8HK03_9BURK</name>
<dbReference type="EMBL" id="JACHGB010000007">
    <property type="protein sequence ID" value="MBB5273466.1"/>
    <property type="molecule type" value="Genomic_DNA"/>
</dbReference>
<dbReference type="InterPro" id="IPR004089">
    <property type="entry name" value="MCPsignal_dom"/>
</dbReference>
<evidence type="ECO:0000256" key="3">
    <source>
        <dbReference type="ARBA" id="ARBA00022989"/>
    </source>
</evidence>
<dbReference type="InterPro" id="IPR029095">
    <property type="entry name" value="NarX-like_N"/>
</dbReference>
<dbReference type="Proteomes" id="UP000532440">
    <property type="component" value="Unassembled WGS sequence"/>
</dbReference>
<dbReference type="CDD" id="cd11386">
    <property type="entry name" value="MCP_signal"/>
    <property type="match status" value="1"/>
</dbReference>
<evidence type="ECO:0000259" key="10">
    <source>
        <dbReference type="PROSITE" id="PS50111"/>
    </source>
</evidence>